<dbReference type="EMBL" id="MCIF01000002">
    <property type="protein sequence ID" value="RAQ97242.1"/>
    <property type="molecule type" value="Genomic_DNA"/>
</dbReference>
<keyword evidence="5" id="KW-0349">Heme</keyword>
<feature type="transmembrane region" description="Helical" evidence="12">
    <location>
        <begin position="108"/>
        <end position="131"/>
    </location>
</feature>
<comment type="subcellular location">
    <subcellularLocation>
        <location evidence="1">Cell membrane</location>
        <topology evidence="1">Multi-pass membrane protein</topology>
    </subcellularLocation>
</comment>
<evidence type="ECO:0000256" key="7">
    <source>
        <dbReference type="ARBA" id="ARBA00022723"/>
    </source>
</evidence>
<dbReference type="PIRSF" id="PIRSF000267">
    <property type="entry name" value="Cyt_oxidse_sub2"/>
    <property type="match status" value="1"/>
</dbReference>
<keyword evidence="6 12" id="KW-0812">Transmembrane</keyword>
<keyword evidence="10" id="KW-0408">Iron</keyword>
<keyword evidence="11 12" id="KW-0472">Membrane</keyword>
<evidence type="ECO:0000313" key="14">
    <source>
        <dbReference type="Proteomes" id="UP000248706"/>
    </source>
</evidence>
<sequence>MATLWFILVAFMLTMYVLLDGFDLGAGIIHLMAARTDQERRLILRAIGPVWDGNEVWIIAAGGTLFFTFPVLYASSFSGFYLPLCIVLWLLMWRGVSIELRSRVPSPVWASFWDGMFFLGSTLLAIFYGAALANVIRGVPLDEHGVFFEPLWTDFNPFSKTPGILDWYTILIGLMAASTLTMHGSAYIARKTDGVLNERARRILRISWPITILLTVVSTIATFAVQPQIYASFNARPWGAIFPLVAFIGLLGVGHFAFRNRDLAAFFSSCAFIAGMLASSAFGLYPDVLPAVNPAHSLTVDNASGSPYGLTVGLVWWLIGIVLAVIYFVFTYRLFWGKVTAKGEYGGY</sequence>
<feature type="transmembrane region" description="Helical" evidence="12">
    <location>
        <begin position="167"/>
        <end position="189"/>
    </location>
</feature>
<evidence type="ECO:0000313" key="13">
    <source>
        <dbReference type="EMBL" id="RAQ97242.1"/>
    </source>
</evidence>
<dbReference type="NCBIfam" id="TIGR00203">
    <property type="entry name" value="cydB"/>
    <property type="match status" value="1"/>
</dbReference>
<dbReference type="RefSeq" id="WP_112431467.1">
    <property type="nucleotide sequence ID" value="NZ_MCIF01000002.1"/>
</dbReference>
<dbReference type="GO" id="GO:0019646">
    <property type="term" value="P:aerobic electron transport chain"/>
    <property type="evidence" value="ECO:0007669"/>
    <property type="project" value="TreeGrafter"/>
</dbReference>
<dbReference type="OrthoDB" id="9776710at2"/>
<keyword evidence="8" id="KW-0249">Electron transport</keyword>
<name>A0A328VLZ2_9CHLR</name>
<comment type="caution">
    <text evidence="13">The sequence shown here is derived from an EMBL/GenBank/DDBJ whole genome shotgun (WGS) entry which is preliminary data.</text>
</comment>
<evidence type="ECO:0000256" key="8">
    <source>
        <dbReference type="ARBA" id="ARBA00022982"/>
    </source>
</evidence>
<dbReference type="GO" id="GO:0016682">
    <property type="term" value="F:oxidoreductase activity, acting on diphenols and related substances as donors, oxygen as acceptor"/>
    <property type="evidence" value="ECO:0007669"/>
    <property type="project" value="TreeGrafter"/>
</dbReference>
<accession>A0A328VLZ2</accession>
<dbReference type="GO" id="GO:0046872">
    <property type="term" value="F:metal ion binding"/>
    <property type="evidence" value="ECO:0007669"/>
    <property type="project" value="UniProtKB-KW"/>
</dbReference>
<evidence type="ECO:0000256" key="10">
    <source>
        <dbReference type="ARBA" id="ARBA00023004"/>
    </source>
</evidence>
<keyword evidence="7" id="KW-0479">Metal-binding</keyword>
<protein>
    <submittedName>
        <fullName evidence="13">Cytochrome d ubiquinol oxidase subunit II</fullName>
    </submittedName>
</protein>
<gene>
    <name evidence="13" type="ORF">A4R35_17015</name>
</gene>
<proteinExistence type="inferred from homology"/>
<evidence type="ECO:0000256" key="6">
    <source>
        <dbReference type="ARBA" id="ARBA00022692"/>
    </source>
</evidence>
<dbReference type="PANTHER" id="PTHR43141:SF5">
    <property type="entry name" value="CYTOCHROME BD-I UBIQUINOL OXIDASE SUBUNIT 2"/>
    <property type="match status" value="1"/>
</dbReference>
<reference evidence="13 14" key="1">
    <citation type="submission" date="2016-08" db="EMBL/GenBank/DDBJ databases">
        <title>Analysis of Carbohydrate Active Enzymes in Thermogemmatispora T81 Reveals Carbohydrate Degradation Ability.</title>
        <authorList>
            <person name="Tomazini A."/>
            <person name="Lal S."/>
            <person name="Stott M."/>
            <person name="Henrissat B."/>
            <person name="Polikarpov I."/>
            <person name="Sparling R."/>
            <person name="Levin D.B."/>
        </authorList>
    </citation>
    <scope>NUCLEOTIDE SEQUENCE [LARGE SCALE GENOMIC DNA]</scope>
    <source>
        <strain evidence="13 14">T81</strain>
    </source>
</reference>
<organism evidence="13 14">
    <name type="scientific">Thermogemmatispora tikiterensis</name>
    <dbReference type="NCBI Taxonomy" id="1825093"/>
    <lineage>
        <taxon>Bacteria</taxon>
        <taxon>Bacillati</taxon>
        <taxon>Chloroflexota</taxon>
        <taxon>Ktedonobacteria</taxon>
        <taxon>Thermogemmatisporales</taxon>
        <taxon>Thermogemmatisporaceae</taxon>
        <taxon>Thermogemmatispora</taxon>
    </lineage>
</organism>
<dbReference type="AlphaFoldDB" id="A0A328VLZ2"/>
<comment type="similarity">
    <text evidence="2">Belongs to the cytochrome ubiquinol oxidase subunit 2 family.</text>
</comment>
<dbReference type="Proteomes" id="UP000248706">
    <property type="component" value="Unassembled WGS sequence"/>
</dbReference>
<feature type="transmembrane region" description="Helical" evidence="12">
    <location>
        <begin position="210"/>
        <end position="231"/>
    </location>
</feature>
<dbReference type="InterPro" id="IPR003317">
    <property type="entry name" value="Cyt-d_oxidase_su2"/>
</dbReference>
<dbReference type="Pfam" id="PF02322">
    <property type="entry name" value="Cyt_bd_oxida_II"/>
    <property type="match status" value="1"/>
</dbReference>
<evidence type="ECO:0000256" key="5">
    <source>
        <dbReference type="ARBA" id="ARBA00022617"/>
    </source>
</evidence>
<dbReference type="GO" id="GO:0009055">
    <property type="term" value="F:electron transfer activity"/>
    <property type="evidence" value="ECO:0007669"/>
    <property type="project" value="TreeGrafter"/>
</dbReference>
<evidence type="ECO:0000256" key="11">
    <source>
        <dbReference type="ARBA" id="ARBA00023136"/>
    </source>
</evidence>
<feature type="transmembrane region" description="Helical" evidence="12">
    <location>
        <begin position="237"/>
        <end position="258"/>
    </location>
</feature>
<dbReference type="GO" id="GO:0070069">
    <property type="term" value="C:cytochrome complex"/>
    <property type="evidence" value="ECO:0007669"/>
    <property type="project" value="TreeGrafter"/>
</dbReference>
<evidence type="ECO:0000256" key="1">
    <source>
        <dbReference type="ARBA" id="ARBA00004651"/>
    </source>
</evidence>
<dbReference type="PANTHER" id="PTHR43141">
    <property type="entry name" value="CYTOCHROME BD2 SUBUNIT II"/>
    <property type="match status" value="1"/>
</dbReference>
<feature type="transmembrane region" description="Helical" evidence="12">
    <location>
        <begin position="79"/>
        <end position="96"/>
    </location>
</feature>
<keyword evidence="4" id="KW-1003">Cell membrane</keyword>
<evidence type="ECO:0000256" key="12">
    <source>
        <dbReference type="SAM" id="Phobius"/>
    </source>
</evidence>
<keyword evidence="14" id="KW-1185">Reference proteome</keyword>
<evidence type="ECO:0000256" key="3">
    <source>
        <dbReference type="ARBA" id="ARBA00022448"/>
    </source>
</evidence>
<feature type="transmembrane region" description="Helical" evidence="12">
    <location>
        <begin position="265"/>
        <end position="285"/>
    </location>
</feature>
<evidence type="ECO:0000256" key="9">
    <source>
        <dbReference type="ARBA" id="ARBA00022989"/>
    </source>
</evidence>
<feature type="transmembrane region" description="Helical" evidence="12">
    <location>
        <begin position="6"/>
        <end position="33"/>
    </location>
</feature>
<keyword evidence="3" id="KW-0813">Transport</keyword>
<evidence type="ECO:0000256" key="4">
    <source>
        <dbReference type="ARBA" id="ARBA00022475"/>
    </source>
</evidence>
<feature type="transmembrane region" description="Helical" evidence="12">
    <location>
        <begin position="314"/>
        <end position="335"/>
    </location>
</feature>
<evidence type="ECO:0000256" key="2">
    <source>
        <dbReference type="ARBA" id="ARBA00007543"/>
    </source>
</evidence>
<keyword evidence="9 12" id="KW-1133">Transmembrane helix</keyword>
<dbReference type="GO" id="GO:0005886">
    <property type="term" value="C:plasma membrane"/>
    <property type="evidence" value="ECO:0007669"/>
    <property type="project" value="UniProtKB-SubCell"/>
</dbReference>